<reference evidence="1" key="1">
    <citation type="journal article" date="2023" name="IScience">
        <title>Live-bearing cockroach genome reveals convergent evolutionary mechanisms linked to viviparity in insects and beyond.</title>
        <authorList>
            <person name="Fouks B."/>
            <person name="Harrison M.C."/>
            <person name="Mikhailova A.A."/>
            <person name="Marchal E."/>
            <person name="English S."/>
            <person name="Carruthers M."/>
            <person name="Jennings E.C."/>
            <person name="Chiamaka E.L."/>
            <person name="Frigard R.A."/>
            <person name="Pippel M."/>
            <person name="Attardo G.M."/>
            <person name="Benoit J.B."/>
            <person name="Bornberg-Bauer E."/>
            <person name="Tobe S.S."/>
        </authorList>
    </citation>
    <scope>NUCLEOTIDE SEQUENCE</scope>
    <source>
        <strain evidence="1">Stay&amp;Tobe</strain>
    </source>
</reference>
<evidence type="ECO:0000313" key="2">
    <source>
        <dbReference type="Proteomes" id="UP001233999"/>
    </source>
</evidence>
<proteinExistence type="predicted"/>
<gene>
    <name evidence="1" type="ORF">L9F63_011551</name>
</gene>
<protein>
    <submittedName>
        <fullName evidence="1">Uncharacterized protein</fullName>
    </submittedName>
</protein>
<dbReference type="Proteomes" id="UP001233999">
    <property type="component" value="Unassembled WGS sequence"/>
</dbReference>
<evidence type="ECO:0000313" key="1">
    <source>
        <dbReference type="EMBL" id="KAJ9597606.1"/>
    </source>
</evidence>
<dbReference type="AlphaFoldDB" id="A0AAD8AEM1"/>
<sequence>MQKSMDGLRRSMRISRLQHIRNAYIRQEMDAQETVIDRITKSALPWYGHVQRMSEDQWPKQ</sequence>
<organism evidence="1 2">
    <name type="scientific">Diploptera punctata</name>
    <name type="common">Pacific beetle cockroach</name>
    <dbReference type="NCBI Taxonomy" id="6984"/>
    <lineage>
        <taxon>Eukaryota</taxon>
        <taxon>Metazoa</taxon>
        <taxon>Ecdysozoa</taxon>
        <taxon>Arthropoda</taxon>
        <taxon>Hexapoda</taxon>
        <taxon>Insecta</taxon>
        <taxon>Pterygota</taxon>
        <taxon>Neoptera</taxon>
        <taxon>Polyneoptera</taxon>
        <taxon>Dictyoptera</taxon>
        <taxon>Blattodea</taxon>
        <taxon>Blaberoidea</taxon>
        <taxon>Blaberidae</taxon>
        <taxon>Diplopterinae</taxon>
        <taxon>Diploptera</taxon>
    </lineage>
</organism>
<keyword evidence="2" id="KW-1185">Reference proteome</keyword>
<feature type="non-terminal residue" evidence="1">
    <location>
        <position position="61"/>
    </location>
</feature>
<comment type="caution">
    <text evidence="1">The sequence shown here is derived from an EMBL/GenBank/DDBJ whole genome shotgun (WGS) entry which is preliminary data.</text>
</comment>
<reference evidence="1" key="2">
    <citation type="submission" date="2023-05" db="EMBL/GenBank/DDBJ databases">
        <authorList>
            <person name="Fouks B."/>
        </authorList>
    </citation>
    <scope>NUCLEOTIDE SEQUENCE</scope>
    <source>
        <strain evidence="1">Stay&amp;Tobe</strain>
        <tissue evidence="1">Testes</tissue>
    </source>
</reference>
<accession>A0AAD8AEM1</accession>
<name>A0AAD8AEM1_DIPPU</name>
<dbReference type="EMBL" id="JASPKZ010001598">
    <property type="protein sequence ID" value="KAJ9597606.1"/>
    <property type="molecule type" value="Genomic_DNA"/>
</dbReference>